<evidence type="ECO:0000313" key="3">
    <source>
        <dbReference type="EMBL" id="OZI75785.1"/>
    </source>
</evidence>
<dbReference type="NCBIfam" id="TIGR00199">
    <property type="entry name" value="PncC_domain"/>
    <property type="match status" value="1"/>
</dbReference>
<dbReference type="SUPFAM" id="SSF142433">
    <property type="entry name" value="CinA-like"/>
    <property type="match status" value="1"/>
</dbReference>
<comment type="caution">
    <text evidence="3">The sequence shown here is derived from an EMBL/GenBank/DDBJ whole genome shotgun (WGS) entry which is preliminary data.</text>
</comment>
<evidence type="ECO:0000256" key="1">
    <source>
        <dbReference type="SAM" id="MobiDB-lite"/>
    </source>
</evidence>
<feature type="compositionally biased region" description="Low complexity" evidence="1">
    <location>
        <begin position="164"/>
        <end position="176"/>
    </location>
</feature>
<feature type="compositionally biased region" description="Basic and acidic residues" evidence="1">
    <location>
        <begin position="189"/>
        <end position="213"/>
    </location>
</feature>
<name>A0A261VNV6_9BORD</name>
<proteinExistence type="predicted"/>
<reference evidence="4" key="1">
    <citation type="submission" date="2017-05" db="EMBL/GenBank/DDBJ databases">
        <title>Complete and WGS of Bordetella genogroups.</title>
        <authorList>
            <person name="Spilker T."/>
            <person name="Lipuma J."/>
        </authorList>
    </citation>
    <scope>NUCLEOTIDE SEQUENCE [LARGE SCALE GENOMIC DNA]</scope>
    <source>
        <strain evidence="4">AU8256</strain>
    </source>
</reference>
<dbReference type="InterPro" id="IPR036653">
    <property type="entry name" value="CinA-like_C"/>
</dbReference>
<feature type="region of interest" description="Disordered" evidence="1">
    <location>
        <begin position="164"/>
        <end position="236"/>
    </location>
</feature>
<dbReference type="RefSeq" id="WP_081760483.1">
    <property type="nucleotide sequence ID" value="NZ_NEVT01000006.1"/>
</dbReference>
<dbReference type="AlphaFoldDB" id="A0A261VNV6"/>
<gene>
    <name evidence="3" type="ORF">CAL24_11255</name>
</gene>
<dbReference type="EMBL" id="NEVT01000006">
    <property type="protein sequence ID" value="OZI75785.1"/>
    <property type="molecule type" value="Genomic_DNA"/>
</dbReference>
<feature type="domain" description="CinA C-terminal" evidence="2">
    <location>
        <begin position="5"/>
        <end position="156"/>
    </location>
</feature>
<feature type="compositionally biased region" description="Polar residues" evidence="1">
    <location>
        <begin position="216"/>
        <end position="228"/>
    </location>
</feature>
<dbReference type="Pfam" id="PF02464">
    <property type="entry name" value="CinA"/>
    <property type="match status" value="1"/>
</dbReference>
<evidence type="ECO:0000313" key="4">
    <source>
        <dbReference type="Proteomes" id="UP000215633"/>
    </source>
</evidence>
<organism evidence="3 4">
    <name type="scientific">Bordetella genomosp. 2</name>
    <dbReference type="NCBI Taxonomy" id="1983456"/>
    <lineage>
        <taxon>Bacteria</taxon>
        <taxon>Pseudomonadati</taxon>
        <taxon>Pseudomonadota</taxon>
        <taxon>Betaproteobacteria</taxon>
        <taxon>Burkholderiales</taxon>
        <taxon>Alcaligenaceae</taxon>
        <taxon>Bordetella</taxon>
    </lineage>
</organism>
<dbReference type="Proteomes" id="UP000215633">
    <property type="component" value="Unassembled WGS sequence"/>
</dbReference>
<protein>
    <recommendedName>
        <fullName evidence="2">CinA C-terminal domain-containing protein</fullName>
    </recommendedName>
</protein>
<sequence>MNEVERVARFMSEHSLVLVTAESCTAGLIAATLADVPGAGELLDCAFVTYAPQAKIRCLGIDAGLLQRCNLTSEAVARAMALGASRLSPASVAIANTGVTDDTADGIPPGTQCYAWLFRAGAADARPTVYTETRRFSGGRNVIRQASARYALSRLPHYYQAWQAGEPPAPAQPAKEPTMKSQSQPSPATRDDTPREAQKSHGDAQNRSKKDGHATQVGSGQDQQSQRNRGAGARRS</sequence>
<keyword evidence="4" id="KW-1185">Reference proteome</keyword>
<evidence type="ECO:0000259" key="2">
    <source>
        <dbReference type="Pfam" id="PF02464"/>
    </source>
</evidence>
<dbReference type="Gene3D" id="3.90.950.20">
    <property type="entry name" value="CinA-like"/>
    <property type="match status" value="1"/>
</dbReference>
<dbReference type="InterPro" id="IPR008136">
    <property type="entry name" value="CinA_C"/>
</dbReference>
<accession>A0A261VNV6</accession>